<evidence type="ECO:0000259" key="1">
    <source>
        <dbReference type="Pfam" id="PF24564"/>
    </source>
</evidence>
<dbReference type="InParanoid" id="A0A2P5HVD7"/>
<keyword evidence="3" id="KW-1185">Reference proteome</keyword>
<name>A0A2P5HVD7_DIAHE</name>
<feature type="domain" description="DUF7605" evidence="1">
    <location>
        <begin position="26"/>
        <end position="106"/>
    </location>
</feature>
<dbReference type="EMBL" id="MAVT02000670">
    <property type="protein sequence ID" value="POS74185.1"/>
    <property type="molecule type" value="Genomic_DNA"/>
</dbReference>
<dbReference type="Pfam" id="PF24564">
    <property type="entry name" value="DUF7605"/>
    <property type="match status" value="1"/>
</dbReference>
<proteinExistence type="predicted"/>
<organism evidence="2 3">
    <name type="scientific">Diaporthe helianthi</name>
    <dbReference type="NCBI Taxonomy" id="158607"/>
    <lineage>
        <taxon>Eukaryota</taxon>
        <taxon>Fungi</taxon>
        <taxon>Dikarya</taxon>
        <taxon>Ascomycota</taxon>
        <taxon>Pezizomycotina</taxon>
        <taxon>Sordariomycetes</taxon>
        <taxon>Sordariomycetidae</taxon>
        <taxon>Diaporthales</taxon>
        <taxon>Diaporthaceae</taxon>
        <taxon>Diaporthe</taxon>
    </lineage>
</organism>
<dbReference type="Proteomes" id="UP000094444">
    <property type="component" value="Unassembled WGS sequence"/>
</dbReference>
<gene>
    <name evidence="2" type="ORF">DHEL01_v207425</name>
</gene>
<protein>
    <recommendedName>
        <fullName evidence="1">DUF7605 domain-containing protein</fullName>
    </recommendedName>
</protein>
<dbReference type="OrthoDB" id="3598281at2759"/>
<evidence type="ECO:0000313" key="2">
    <source>
        <dbReference type="EMBL" id="POS74185.1"/>
    </source>
</evidence>
<dbReference type="AlphaFoldDB" id="A0A2P5HVD7"/>
<evidence type="ECO:0000313" key="3">
    <source>
        <dbReference type="Proteomes" id="UP000094444"/>
    </source>
</evidence>
<reference evidence="2" key="1">
    <citation type="submission" date="2017-09" db="EMBL/GenBank/DDBJ databases">
        <title>Polyketide synthases of a Diaporthe helianthi virulent isolate.</title>
        <authorList>
            <person name="Baroncelli R."/>
        </authorList>
    </citation>
    <scope>NUCLEOTIDE SEQUENCE [LARGE SCALE GENOMIC DNA]</scope>
    <source>
        <strain evidence="2">7/96</strain>
    </source>
</reference>
<dbReference type="STRING" id="158607.A0A2P5HVD7"/>
<sequence>MNCGVCLPFHPPTESEWPESDELGDVIGQALDYRKDLLLDRMEDIFDRFGDVVSLVRIDTLTWLNGSMIRRIMSRVCQEAMQHRGKGCTRLRQAVVNRNFTNEGVFHDITKELRQGFKGHVEHTQQELDELVSTQLDATRATFDIAREENSVQENEREPDFRQRVADEVIRARSLIGM</sequence>
<accession>A0A2P5HVD7</accession>
<dbReference type="InterPro" id="IPR056024">
    <property type="entry name" value="DUF7605"/>
</dbReference>
<comment type="caution">
    <text evidence="2">The sequence shown here is derived from an EMBL/GenBank/DDBJ whole genome shotgun (WGS) entry which is preliminary data.</text>
</comment>